<gene>
    <name evidence="2" type="ORF">VK792_16130</name>
</gene>
<feature type="signal peptide" evidence="1">
    <location>
        <begin position="1"/>
        <end position="18"/>
    </location>
</feature>
<evidence type="ECO:0008006" key="4">
    <source>
        <dbReference type="Google" id="ProtNLM"/>
    </source>
</evidence>
<proteinExistence type="predicted"/>
<evidence type="ECO:0000313" key="2">
    <source>
        <dbReference type="EMBL" id="MEC3862822.1"/>
    </source>
</evidence>
<keyword evidence="1" id="KW-0732">Signal</keyword>
<dbReference type="RefSeq" id="WP_326298896.1">
    <property type="nucleotide sequence ID" value="NZ_JAYLLH010000030.1"/>
</dbReference>
<keyword evidence="3" id="KW-1185">Reference proteome</keyword>
<protein>
    <recommendedName>
        <fullName evidence="4">DUF4177 domain-containing protein</fullName>
    </recommendedName>
</protein>
<evidence type="ECO:0000256" key="1">
    <source>
        <dbReference type="SAM" id="SignalP"/>
    </source>
</evidence>
<comment type="caution">
    <text evidence="2">The sequence shown here is derived from an EMBL/GenBank/DDBJ whole genome shotgun (WGS) entry which is preliminary data.</text>
</comment>
<accession>A0ABU6HKF2</accession>
<organism evidence="2 3">
    <name type="scientific">Mesobacterium hydrothermale</name>
    <dbReference type="NCBI Taxonomy" id="3111907"/>
    <lineage>
        <taxon>Bacteria</taxon>
        <taxon>Pseudomonadati</taxon>
        <taxon>Pseudomonadota</taxon>
        <taxon>Alphaproteobacteria</taxon>
        <taxon>Rhodobacterales</taxon>
        <taxon>Roseobacteraceae</taxon>
        <taxon>Mesobacterium</taxon>
    </lineage>
</organism>
<evidence type="ECO:0000313" key="3">
    <source>
        <dbReference type="Proteomes" id="UP001348149"/>
    </source>
</evidence>
<feature type="chain" id="PRO_5046551796" description="DUF4177 domain-containing protein" evidence="1">
    <location>
        <begin position="19"/>
        <end position="91"/>
    </location>
</feature>
<dbReference type="Proteomes" id="UP001348149">
    <property type="component" value="Unassembled WGS sequence"/>
</dbReference>
<name>A0ABU6HKF2_9RHOB</name>
<sequence>MRHLLIILALLGPVAAEAGCFADYKAKQDSPLRLHYGVAQITGACTPSAAQAQLAPRLAAQGWTLLNVLSVFDESGLDERKASAGAYYLRF</sequence>
<reference evidence="2 3" key="1">
    <citation type="submission" date="2024-01" db="EMBL/GenBank/DDBJ databases">
        <title>Mesobacterium rodlantinim sp. nov., isolated from shallow sea hydrothermal systems off Kueishantao Island.</title>
        <authorList>
            <person name="Su Z."/>
            <person name="Tang K."/>
        </authorList>
    </citation>
    <scope>NUCLEOTIDE SEQUENCE [LARGE SCALE GENOMIC DNA]</scope>
    <source>
        <strain evidence="2 3">TK19101</strain>
    </source>
</reference>
<dbReference type="EMBL" id="JAYLLH010000030">
    <property type="protein sequence ID" value="MEC3862822.1"/>
    <property type="molecule type" value="Genomic_DNA"/>
</dbReference>